<proteinExistence type="predicted"/>
<name>A0AAW1STY6_9CHLO</name>
<reference evidence="2 3" key="1">
    <citation type="journal article" date="2024" name="Nat. Commun.">
        <title>Phylogenomics reveals the evolutionary origins of lichenization in chlorophyte algae.</title>
        <authorList>
            <person name="Puginier C."/>
            <person name="Libourel C."/>
            <person name="Otte J."/>
            <person name="Skaloud P."/>
            <person name="Haon M."/>
            <person name="Grisel S."/>
            <person name="Petersen M."/>
            <person name="Berrin J.G."/>
            <person name="Delaux P.M."/>
            <person name="Dal Grande F."/>
            <person name="Keller J."/>
        </authorList>
    </citation>
    <scope>NUCLEOTIDE SEQUENCE [LARGE SCALE GENOMIC DNA]</scope>
    <source>
        <strain evidence="2 3">SAG 2523</strain>
    </source>
</reference>
<organism evidence="2 3">
    <name type="scientific">Apatococcus fuscideae</name>
    <dbReference type="NCBI Taxonomy" id="2026836"/>
    <lineage>
        <taxon>Eukaryota</taxon>
        <taxon>Viridiplantae</taxon>
        <taxon>Chlorophyta</taxon>
        <taxon>core chlorophytes</taxon>
        <taxon>Trebouxiophyceae</taxon>
        <taxon>Chlorellales</taxon>
        <taxon>Chlorellaceae</taxon>
        <taxon>Apatococcus</taxon>
    </lineage>
</organism>
<dbReference type="InterPro" id="IPR037383">
    <property type="entry name" value="CCDC87"/>
</dbReference>
<feature type="compositionally biased region" description="Low complexity" evidence="1">
    <location>
        <begin position="753"/>
        <end position="776"/>
    </location>
</feature>
<feature type="compositionally biased region" description="Polar residues" evidence="1">
    <location>
        <begin position="777"/>
        <end position="796"/>
    </location>
</feature>
<dbReference type="PANTHER" id="PTHR16078:SF1">
    <property type="entry name" value="COILED-COIL DOMAIN-CONTAINING PROTEIN 87"/>
    <property type="match status" value="1"/>
</dbReference>
<feature type="compositionally biased region" description="Polar residues" evidence="1">
    <location>
        <begin position="71"/>
        <end position="96"/>
    </location>
</feature>
<feature type="region of interest" description="Disordered" evidence="1">
    <location>
        <begin position="748"/>
        <end position="796"/>
    </location>
</feature>
<protein>
    <submittedName>
        <fullName evidence="2">Uncharacterized protein</fullName>
    </submittedName>
</protein>
<feature type="region of interest" description="Disordered" evidence="1">
    <location>
        <begin position="71"/>
        <end position="98"/>
    </location>
</feature>
<feature type="region of interest" description="Disordered" evidence="1">
    <location>
        <begin position="394"/>
        <end position="417"/>
    </location>
</feature>
<dbReference type="PANTHER" id="PTHR16078">
    <property type="entry name" value="COILED-COIL DOMAIN-CONTAINING PROTEIN 87"/>
    <property type="match status" value="1"/>
</dbReference>
<keyword evidence="3" id="KW-1185">Reference proteome</keyword>
<accession>A0AAW1STY6</accession>
<sequence length="796" mass="85751">MVIGHECLADHNYHDDCVANLIRDRARLQNYPAVILRCRLSARADLSIWAVGKIERMEGGGLNWDPCNALSQTQHTPEAHSSSCPGSGVDKSQQTGEAAWKQGQNRCLAGWQDTAVQCTTGRNASSVDIGGRSRPISIQRKERSPKRLRHVQAMTKPAGKAMQTTQEWLSRVCAALTSGLPEWGPELSTSSGILQSPPLDLDWALPRSASMPEPVGKAWQRLVQQIMAEQQAEAASKLNLQLPRDGSLERFLVRLREYQESVRQAIKEGPLSHRSGKQTSHEESENSGDPIDIFNVLDHISAAQEALALSQLARAKAKSKLKGGRGSMMMQKANRVLSMLRTNRESMAGLSSRAESIFTTTASRRASTVTGQMPAGLDANALRQWLAAGDDPQLMVEDQGDGEDASSETSRSEQEQIDDEAMLQKLAGQMRAQGVPESPAATARNTELKPAVEAPYGHGHVSHTPPASLPGSRRASLYDPAAGRHLVQKTGTGEPQGGPRAKYLRGGHEAANLGSPAGSGSVKQRSGNLQRMRSMTTAEDGYEAVYLPEMSTQALEAPPKPHTPGGPFCQAQPTECLPFPSLQELAFIPMPALTKLPEPAAIMGGRTALMQARLQRVWHILELPTRSQLRMAKKWSSPGHPACFVDAISSWEMAVAGLLDRERALGRLLRARQAMNRAGLLQLAVHANALQEAALEFATSAAQQELSAQLLLEEFGDVITYRGNSYPGDDAVSPDQLDKLVKAAFDKANRQHAAAPDAKSSTTAASPTASHSVTASNTARSSTNPSSTARSGTTRA</sequence>
<evidence type="ECO:0000313" key="3">
    <source>
        <dbReference type="Proteomes" id="UP001485043"/>
    </source>
</evidence>
<dbReference type="EMBL" id="JALJOV010000867">
    <property type="protein sequence ID" value="KAK9859818.1"/>
    <property type="molecule type" value="Genomic_DNA"/>
</dbReference>
<comment type="caution">
    <text evidence="2">The sequence shown here is derived from an EMBL/GenBank/DDBJ whole genome shotgun (WGS) entry which is preliminary data.</text>
</comment>
<feature type="region of interest" description="Disordered" evidence="1">
    <location>
        <begin position="266"/>
        <end position="289"/>
    </location>
</feature>
<feature type="region of interest" description="Disordered" evidence="1">
    <location>
        <begin position="455"/>
        <end position="475"/>
    </location>
</feature>
<dbReference type="AlphaFoldDB" id="A0AAW1STY6"/>
<evidence type="ECO:0000313" key="2">
    <source>
        <dbReference type="EMBL" id="KAK9859818.1"/>
    </source>
</evidence>
<dbReference type="Proteomes" id="UP001485043">
    <property type="component" value="Unassembled WGS sequence"/>
</dbReference>
<evidence type="ECO:0000256" key="1">
    <source>
        <dbReference type="SAM" id="MobiDB-lite"/>
    </source>
</evidence>
<gene>
    <name evidence="2" type="ORF">WJX84_000953</name>
</gene>